<dbReference type="SUPFAM" id="SSF46785">
    <property type="entry name" value="Winged helix' DNA-binding domain"/>
    <property type="match status" value="1"/>
</dbReference>
<gene>
    <name evidence="1" type="ORF">AMET1_1267</name>
</gene>
<dbReference type="OrthoDB" id="74749at2157"/>
<dbReference type="RefSeq" id="WP_086637638.1">
    <property type="nucleotide sequence ID" value="NZ_MRZU01000004.1"/>
</dbReference>
<dbReference type="EMBL" id="MRZU01000004">
    <property type="protein sequence ID" value="OUJ18354.1"/>
    <property type="molecule type" value="Genomic_DNA"/>
</dbReference>
<comment type="caution">
    <text evidence="1">The sequence shown here is derived from an EMBL/GenBank/DDBJ whole genome shotgun (WGS) entry which is preliminary data.</text>
</comment>
<dbReference type="InterPro" id="IPR036390">
    <property type="entry name" value="WH_DNA-bd_sf"/>
</dbReference>
<reference evidence="1 2" key="1">
    <citation type="submission" date="2016-12" db="EMBL/GenBank/DDBJ databases">
        <title>Discovery of methanogenic haloarchaea.</title>
        <authorList>
            <person name="Sorokin D.Y."/>
            <person name="Makarova K.S."/>
            <person name="Abbas B."/>
            <person name="Ferrer M."/>
            <person name="Golyshin P.N."/>
        </authorList>
    </citation>
    <scope>NUCLEOTIDE SEQUENCE [LARGE SCALE GENOMIC DNA]</scope>
    <source>
        <strain evidence="1">AMET1</strain>
    </source>
</reference>
<organism evidence="1 2">
    <name type="scientific">Methanonatronarchaeum thermophilum</name>
    <dbReference type="NCBI Taxonomy" id="1927129"/>
    <lineage>
        <taxon>Archaea</taxon>
        <taxon>Methanobacteriati</taxon>
        <taxon>Methanobacteriota</taxon>
        <taxon>Methanonatronarchaeia</taxon>
        <taxon>Methanonatronarchaeales</taxon>
        <taxon>Methanonatronarchaeaceae</taxon>
        <taxon>Methanonatronarchaeum</taxon>
    </lineage>
</organism>
<protein>
    <submittedName>
        <fullName evidence="1">Putative transcriptional regulator</fullName>
    </submittedName>
</protein>
<dbReference type="InterPro" id="IPR036388">
    <property type="entry name" value="WH-like_DNA-bd_sf"/>
</dbReference>
<dbReference type="Gene3D" id="1.10.10.10">
    <property type="entry name" value="Winged helix-like DNA-binding domain superfamily/Winged helix DNA-binding domain"/>
    <property type="match status" value="1"/>
</dbReference>
<dbReference type="Pfam" id="PF12840">
    <property type="entry name" value="HTH_20"/>
    <property type="match status" value="1"/>
</dbReference>
<name>A0A1Y3GDS5_9EURY</name>
<keyword evidence="2" id="KW-1185">Reference proteome</keyword>
<dbReference type="AlphaFoldDB" id="A0A1Y3GDS5"/>
<proteinExistence type="predicted"/>
<accession>A0A1Y3GDS5</accession>
<evidence type="ECO:0000313" key="2">
    <source>
        <dbReference type="Proteomes" id="UP000195137"/>
    </source>
</evidence>
<sequence length="93" mass="10687">MSESKNKESNKMNYNKLGWIKASKYRQNILKALEAGPKTPKELAEENEYRMSHVSRTLSNLKGRNLVECLNPDCRKGRLYALTDEGLQMLKAL</sequence>
<evidence type="ECO:0000313" key="1">
    <source>
        <dbReference type="EMBL" id="OUJ18354.1"/>
    </source>
</evidence>
<dbReference type="Proteomes" id="UP000195137">
    <property type="component" value="Unassembled WGS sequence"/>
</dbReference>